<dbReference type="Gene3D" id="1.25.40.10">
    <property type="entry name" value="Tetratricopeptide repeat domain"/>
    <property type="match status" value="2"/>
</dbReference>
<organism evidence="2 3">
    <name type="scientific">Campylobacter suis</name>
    <dbReference type="NCBI Taxonomy" id="2790657"/>
    <lineage>
        <taxon>Bacteria</taxon>
        <taxon>Pseudomonadati</taxon>
        <taxon>Campylobacterota</taxon>
        <taxon>Epsilonproteobacteria</taxon>
        <taxon>Campylobacterales</taxon>
        <taxon>Campylobacteraceae</taxon>
        <taxon>Campylobacter</taxon>
    </lineage>
</organism>
<name>A0ABN7K3L1_9BACT</name>
<comment type="caution">
    <text evidence="2">The sequence shown here is derived from an EMBL/GenBank/DDBJ whole genome shotgun (WGS) entry which is preliminary data.</text>
</comment>
<gene>
    <name evidence="2" type="ORF">LMG8286_00764</name>
</gene>
<dbReference type="EMBL" id="CAJHOE010000001">
    <property type="protein sequence ID" value="CAD7287133.1"/>
    <property type="molecule type" value="Genomic_DNA"/>
</dbReference>
<dbReference type="SUPFAM" id="SSF48452">
    <property type="entry name" value="TPR-like"/>
    <property type="match status" value="2"/>
</dbReference>
<dbReference type="Proteomes" id="UP000789359">
    <property type="component" value="Unassembled WGS sequence"/>
</dbReference>
<dbReference type="RefSeq" id="WP_230056530.1">
    <property type="nucleotide sequence ID" value="NZ_CAJHOE010000001.1"/>
</dbReference>
<accession>A0ABN7K3L1</accession>
<sequence>MYWRKIFITLIFGLFLPLQSLSNEQNLEILKALMLADEGKNSEAMKIYEKLFNTTKDGAYIKEAIRLAISSQDTKKLDELLKKGKNQLKNDTEFNRMLIMQHTSKGEFEPAKKIALELIKKEKTDARNFIILGGIYIFTDNEKEAIKSFEKAYELDGSEESVMRLASVLLSKTKDDKTAQKYLENFKTRNGCTINVCETLTEIYANNKKFDLVASTSKELFNLSEDENHFKRALGAYIIAGDTKGFEELIKSNPIDDELASKGYAELKEFKKAYDLAKSSFERTKDPQMQALMAIYEYENSREKPDKKTLKNIIENFEASVSSLNDALYFNYYGYLLIDHDIDIKKGIELVKKALELEPDSVYYIDSLAWGYYKLGKCKAAKDEMAKALKDEEFAKDDEAIKHKKAIDECKEK</sequence>
<evidence type="ECO:0000313" key="3">
    <source>
        <dbReference type="Proteomes" id="UP000789359"/>
    </source>
</evidence>
<evidence type="ECO:0000256" key="1">
    <source>
        <dbReference type="PROSITE-ProRule" id="PRU00339"/>
    </source>
</evidence>
<reference evidence="2 3" key="1">
    <citation type="submission" date="2020-11" db="EMBL/GenBank/DDBJ databases">
        <authorList>
            <person name="Peeters C."/>
        </authorList>
    </citation>
    <scope>NUCLEOTIDE SEQUENCE [LARGE SCALE GENOMIC DNA]</scope>
    <source>
        <strain evidence="2 3">LMG 8286</strain>
    </source>
</reference>
<dbReference type="InterPro" id="IPR019734">
    <property type="entry name" value="TPR_rpt"/>
</dbReference>
<proteinExistence type="predicted"/>
<dbReference type="InterPro" id="IPR011990">
    <property type="entry name" value="TPR-like_helical_dom_sf"/>
</dbReference>
<keyword evidence="1" id="KW-0802">TPR repeat</keyword>
<feature type="repeat" description="TPR" evidence="1">
    <location>
        <begin position="126"/>
        <end position="159"/>
    </location>
</feature>
<evidence type="ECO:0000313" key="2">
    <source>
        <dbReference type="EMBL" id="CAD7287133.1"/>
    </source>
</evidence>
<protein>
    <recommendedName>
        <fullName evidence="4">ATP-dependent nuclease subunit B</fullName>
    </recommendedName>
</protein>
<dbReference type="Pfam" id="PF13429">
    <property type="entry name" value="TPR_15"/>
    <property type="match status" value="1"/>
</dbReference>
<evidence type="ECO:0008006" key="4">
    <source>
        <dbReference type="Google" id="ProtNLM"/>
    </source>
</evidence>
<keyword evidence="3" id="KW-1185">Reference proteome</keyword>
<dbReference type="PROSITE" id="PS50005">
    <property type="entry name" value="TPR"/>
    <property type="match status" value="1"/>
</dbReference>